<dbReference type="SUPFAM" id="SSF64268">
    <property type="entry name" value="PX domain"/>
    <property type="match status" value="1"/>
</dbReference>
<evidence type="ECO:0000313" key="4">
    <source>
        <dbReference type="EMBL" id="CEP03201.1"/>
    </source>
</evidence>
<evidence type="ECO:0000256" key="1">
    <source>
        <dbReference type="SAM" id="Coils"/>
    </source>
</evidence>
<dbReference type="EMBL" id="CDSF01000144">
    <property type="protein sequence ID" value="CEP03201.1"/>
    <property type="molecule type" value="Genomic_DNA"/>
</dbReference>
<feature type="domain" description="PX" evidence="3">
    <location>
        <begin position="26"/>
        <end position="143"/>
    </location>
</feature>
<feature type="region of interest" description="Disordered" evidence="2">
    <location>
        <begin position="1"/>
        <end position="20"/>
    </location>
</feature>
<keyword evidence="5" id="KW-0496">Mitochondrion</keyword>
<organism evidence="4 6">
    <name type="scientific">Plasmodiophora brassicae</name>
    <name type="common">Clubroot disease agent</name>
    <dbReference type="NCBI Taxonomy" id="37360"/>
    <lineage>
        <taxon>Eukaryota</taxon>
        <taxon>Sar</taxon>
        <taxon>Rhizaria</taxon>
        <taxon>Endomyxa</taxon>
        <taxon>Phytomyxea</taxon>
        <taxon>Plasmodiophorida</taxon>
        <taxon>Plasmodiophoridae</taxon>
        <taxon>Plasmodiophora</taxon>
    </lineage>
</organism>
<dbReference type="Gene3D" id="3.30.1520.10">
    <property type="entry name" value="Phox-like domain"/>
    <property type="match status" value="1"/>
</dbReference>
<dbReference type="SMART" id="SM00312">
    <property type="entry name" value="PX"/>
    <property type="match status" value="1"/>
</dbReference>
<dbReference type="PROSITE" id="PS50195">
    <property type="entry name" value="PX"/>
    <property type="match status" value="1"/>
</dbReference>
<dbReference type="STRING" id="37360.A0A0G4J7H9"/>
<evidence type="ECO:0000256" key="2">
    <source>
        <dbReference type="SAM" id="MobiDB-lite"/>
    </source>
</evidence>
<evidence type="ECO:0000259" key="3">
    <source>
        <dbReference type="PROSITE" id="PS50195"/>
    </source>
</evidence>
<feature type="coiled-coil region" evidence="1">
    <location>
        <begin position="326"/>
        <end position="353"/>
    </location>
</feature>
<dbReference type="OrthoDB" id="5227681at2759"/>
<sequence>MEDGGEIVDLGGDGDQPAAPPMVETGLVDVRVYDPVRQGDGMAAAVFYKVDSKRIAANGSIRHDTVRRRFSDFAWLRGRLAADFPGCVVPPLPAKSMTGAMAQGFIDRRLRGLARFMERVVSHCRLKHSVDLDMFLRSSESDFERAKAGRSHEPSLAAASAGIMSFFQNTLHSVQESLHLTQAVDKSAEDLTWEARQEYVQAFHKSVSQCCNTYQALASGVKEMSQSSFDMGSASTLLAELEAKQNESESSRAFSKIGESSDRVSVLVSHKLEKEYTAFKEPLRDLVHITEAVQEAMTARSNALSALHHVESDLRTKRGKLETARSKGLQSKATEYESELAHLTKDATNAKTTLDRITADLERDYAQFQVDKLATLKEVASAFVSIQLVNAQQICASWQAAADELAR</sequence>
<dbReference type="OMA" id="WSLHRFI"/>
<name>A0A0G4J7H9_PLABS</name>
<dbReference type="SUPFAM" id="SSF103657">
    <property type="entry name" value="BAR/IMD domain-like"/>
    <property type="match status" value="1"/>
</dbReference>
<dbReference type="InterPro" id="IPR001683">
    <property type="entry name" value="PX_dom"/>
</dbReference>
<evidence type="ECO:0000313" key="5">
    <source>
        <dbReference type="EMBL" id="SPQ95442.1"/>
    </source>
</evidence>
<dbReference type="Gene3D" id="1.20.1270.60">
    <property type="entry name" value="Arfaptin homology (AH) domain/BAR domain"/>
    <property type="match status" value="1"/>
</dbReference>
<evidence type="ECO:0000313" key="6">
    <source>
        <dbReference type="Proteomes" id="UP000039324"/>
    </source>
</evidence>
<reference evidence="5 7" key="2">
    <citation type="submission" date="2018-03" db="EMBL/GenBank/DDBJ databases">
        <authorList>
            <person name="Fogelqvist J."/>
        </authorList>
    </citation>
    <scope>NUCLEOTIDE SEQUENCE [LARGE SCALE GENOMIC DNA]</scope>
</reference>
<dbReference type="PANTHER" id="PTHR10555:SF170">
    <property type="entry name" value="FI18122P1"/>
    <property type="match status" value="1"/>
</dbReference>
<accession>A0A0G4J7H9</accession>
<reference evidence="4 6" key="1">
    <citation type="submission" date="2015-02" db="EMBL/GenBank/DDBJ databases">
        <authorList>
            <person name="Chooi Y.-H."/>
        </authorList>
    </citation>
    <scope>NUCLEOTIDE SEQUENCE [LARGE SCALE GENOMIC DNA]</scope>
    <source>
        <strain evidence="4">E3</strain>
    </source>
</reference>
<dbReference type="GO" id="GO:0005768">
    <property type="term" value="C:endosome"/>
    <property type="evidence" value="ECO:0007669"/>
    <property type="project" value="TreeGrafter"/>
</dbReference>
<keyword evidence="6" id="KW-1185">Reference proteome</keyword>
<keyword evidence="1" id="KW-0175">Coiled coil</keyword>
<dbReference type="AlphaFoldDB" id="A0A0G4J7H9"/>
<dbReference type="Pfam" id="PF09325">
    <property type="entry name" value="Vps5"/>
    <property type="match status" value="1"/>
</dbReference>
<dbReference type="EMBL" id="OVEO01000004">
    <property type="protein sequence ID" value="SPQ95442.1"/>
    <property type="molecule type" value="Genomic_DNA"/>
</dbReference>
<dbReference type="GO" id="GO:0035091">
    <property type="term" value="F:phosphatidylinositol binding"/>
    <property type="evidence" value="ECO:0007669"/>
    <property type="project" value="InterPro"/>
</dbReference>
<dbReference type="InterPro" id="IPR015404">
    <property type="entry name" value="Vps5_C"/>
</dbReference>
<dbReference type="PANTHER" id="PTHR10555">
    <property type="entry name" value="SORTING NEXIN"/>
    <property type="match status" value="1"/>
</dbReference>
<dbReference type="Proteomes" id="UP000290189">
    <property type="component" value="Unassembled WGS sequence"/>
</dbReference>
<gene>
    <name evidence="4" type="ORF">PBRA_002961</name>
    <name evidence="5" type="ORF">PLBR_LOCUS2657</name>
</gene>
<proteinExistence type="predicted"/>
<evidence type="ECO:0000313" key="7">
    <source>
        <dbReference type="Proteomes" id="UP000290189"/>
    </source>
</evidence>
<dbReference type="Proteomes" id="UP000039324">
    <property type="component" value="Unassembled WGS sequence"/>
</dbReference>
<dbReference type="Pfam" id="PF00787">
    <property type="entry name" value="PX"/>
    <property type="match status" value="1"/>
</dbReference>
<dbReference type="InterPro" id="IPR027267">
    <property type="entry name" value="AH/BAR_dom_sf"/>
</dbReference>
<geneLocation type="mitochondrion" evidence="5"/>
<protein>
    <recommendedName>
        <fullName evidence="3">PX domain-containing protein</fullName>
    </recommendedName>
</protein>
<dbReference type="InterPro" id="IPR036871">
    <property type="entry name" value="PX_dom_sf"/>
</dbReference>